<dbReference type="EMBL" id="FSRA01000001">
    <property type="protein sequence ID" value="SIN90874.1"/>
    <property type="molecule type" value="Genomic_DNA"/>
</dbReference>
<gene>
    <name evidence="3" type="ORF">SAMN04488055_2046</name>
</gene>
<feature type="signal peptide" evidence="1">
    <location>
        <begin position="1"/>
        <end position="19"/>
    </location>
</feature>
<dbReference type="AlphaFoldDB" id="A0A1N6F6Q2"/>
<evidence type="ECO:0000256" key="1">
    <source>
        <dbReference type="SAM" id="SignalP"/>
    </source>
</evidence>
<dbReference type="OrthoDB" id="5382295at2"/>
<evidence type="ECO:0000259" key="2">
    <source>
        <dbReference type="Pfam" id="PF19780"/>
    </source>
</evidence>
<keyword evidence="4" id="KW-1185">Reference proteome</keyword>
<keyword evidence="1" id="KW-0732">Signal</keyword>
<evidence type="ECO:0000313" key="4">
    <source>
        <dbReference type="Proteomes" id="UP000185003"/>
    </source>
</evidence>
<dbReference type="InterPro" id="IPR046232">
    <property type="entry name" value="DUF6265"/>
</dbReference>
<organism evidence="3 4">
    <name type="scientific">Chitinophaga niabensis</name>
    <dbReference type="NCBI Taxonomy" id="536979"/>
    <lineage>
        <taxon>Bacteria</taxon>
        <taxon>Pseudomonadati</taxon>
        <taxon>Bacteroidota</taxon>
        <taxon>Chitinophagia</taxon>
        <taxon>Chitinophagales</taxon>
        <taxon>Chitinophagaceae</taxon>
        <taxon>Chitinophaga</taxon>
    </lineage>
</organism>
<accession>A0A1N6F6Q2</accession>
<dbReference type="RefSeq" id="WP_074239137.1">
    <property type="nucleotide sequence ID" value="NZ_FSRA01000001.1"/>
</dbReference>
<dbReference type="Proteomes" id="UP000185003">
    <property type="component" value="Unassembled WGS sequence"/>
</dbReference>
<name>A0A1N6F6Q2_9BACT</name>
<sequence length="148" mass="17018">MKKLLSITILLLAAQAIHAQDLSKVSWMLGQWKSVNAKTGNTSYENWTKVSDREWQGKGFRLSRSGTDTLFQEKLKIITKDNTLYYVADLKENAAPVYFKFTAINEEGFTCENPEHDFPKKISYQRDGNKLKATISGDGKEFSYYFNR</sequence>
<feature type="domain" description="DUF6265" evidence="2">
    <location>
        <begin position="26"/>
        <end position="136"/>
    </location>
</feature>
<dbReference type="STRING" id="536979.SAMN04488055_2046"/>
<proteinExistence type="predicted"/>
<protein>
    <recommendedName>
        <fullName evidence="2">DUF6265 domain-containing protein</fullName>
    </recommendedName>
</protein>
<feature type="chain" id="PRO_5012252561" description="DUF6265 domain-containing protein" evidence="1">
    <location>
        <begin position="20"/>
        <end position="148"/>
    </location>
</feature>
<dbReference type="Pfam" id="PF19780">
    <property type="entry name" value="DUF6265"/>
    <property type="match status" value="1"/>
</dbReference>
<evidence type="ECO:0000313" key="3">
    <source>
        <dbReference type="EMBL" id="SIN90874.1"/>
    </source>
</evidence>
<reference evidence="3 4" key="1">
    <citation type="submission" date="2016-11" db="EMBL/GenBank/DDBJ databases">
        <authorList>
            <person name="Jaros S."/>
            <person name="Januszkiewicz K."/>
            <person name="Wedrychowicz H."/>
        </authorList>
    </citation>
    <scope>NUCLEOTIDE SEQUENCE [LARGE SCALE GENOMIC DNA]</scope>
    <source>
        <strain evidence="3 4">DSM 24787</strain>
    </source>
</reference>